<organism evidence="1 2">
    <name type="scientific">Ditylenchus dipsaci</name>
    <dbReference type="NCBI Taxonomy" id="166011"/>
    <lineage>
        <taxon>Eukaryota</taxon>
        <taxon>Metazoa</taxon>
        <taxon>Ecdysozoa</taxon>
        <taxon>Nematoda</taxon>
        <taxon>Chromadorea</taxon>
        <taxon>Rhabditida</taxon>
        <taxon>Tylenchina</taxon>
        <taxon>Tylenchomorpha</taxon>
        <taxon>Sphaerularioidea</taxon>
        <taxon>Anguinidae</taxon>
        <taxon>Anguininae</taxon>
        <taxon>Ditylenchus</taxon>
    </lineage>
</organism>
<dbReference type="WBParaSite" id="jg21175">
    <property type="protein sequence ID" value="jg21175"/>
    <property type="gene ID" value="jg21175"/>
</dbReference>
<dbReference type="AlphaFoldDB" id="A0A915DNB0"/>
<name>A0A915DNB0_9BILA</name>
<evidence type="ECO:0000313" key="2">
    <source>
        <dbReference type="WBParaSite" id="jg21175"/>
    </source>
</evidence>
<keyword evidence="1" id="KW-1185">Reference proteome</keyword>
<reference evidence="2" key="1">
    <citation type="submission" date="2022-11" db="UniProtKB">
        <authorList>
            <consortium name="WormBaseParasite"/>
        </authorList>
    </citation>
    <scope>IDENTIFICATION</scope>
</reference>
<evidence type="ECO:0000313" key="1">
    <source>
        <dbReference type="Proteomes" id="UP000887574"/>
    </source>
</evidence>
<proteinExistence type="predicted"/>
<protein>
    <submittedName>
        <fullName evidence="2">Uncharacterized protein</fullName>
    </submittedName>
</protein>
<accession>A0A915DNB0</accession>
<sequence length="73" mass="7794">MLSTVLEQLSVAVKPMRITSSNHHPNNTILTVNIIVTSALDAGGFITTEKKAHLSGIRVEADEPGDEGFVGYT</sequence>
<dbReference type="Proteomes" id="UP000887574">
    <property type="component" value="Unplaced"/>
</dbReference>